<evidence type="ECO:0000313" key="1">
    <source>
        <dbReference type="EMBL" id="MBA0575284.1"/>
    </source>
</evidence>
<dbReference type="EMBL" id="JABEZX010143571">
    <property type="protein sequence ID" value="MBA0575284.1"/>
    <property type="molecule type" value="Genomic_DNA"/>
</dbReference>
<sequence>MKNRKRSCQNMELNCPAYAGISLKEARLLRSLPKLRTT</sequence>
<dbReference type="Proteomes" id="UP000593572">
    <property type="component" value="Unassembled WGS sequence"/>
</dbReference>
<accession>A0A7J8NEJ7</accession>
<dbReference type="AlphaFoldDB" id="A0A7J8NEJ7"/>
<gene>
    <name evidence="1" type="ORF">Golob_028109</name>
</gene>
<name>A0A7J8NEJ7_9ROSI</name>
<evidence type="ECO:0000313" key="2">
    <source>
        <dbReference type="Proteomes" id="UP000593572"/>
    </source>
</evidence>
<reference evidence="1 2" key="1">
    <citation type="journal article" date="2019" name="Genome Biol. Evol.">
        <title>Insights into the evolution of the New World diploid cottons (Gossypium, subgenus Houzingenia) based on genome sequencing.</title>
        <authorList>
            <person name="Grover C.E."/>
            <person name="Arick M.A. 2nd"/>
            <person name="Thrash A."/>
            <person name="Conover J.L."/>
            <person name="Sanders W.S."/>
            <person name="Peterson D.G."/>
            <person name="Frelichowski J.E."/>
            <person name="Scheffler J.A."/>
            <person name="Scheffler B.E."/>
            <person name="Wendel J.F."/>
        </authorList>
    </citation>
    <scope>NUCLEOTIDE SEQUENCE [LARGE SCALE GENOMIC DNA]</scope>
    <source>
        <strain evidence="1">157</strain>
        <tissue evidence="1">Leaf</tissue>
    </source>
</reference>
<organism evidence="1 2">
    <name type="scientific">Gossypium lobatum</name>
    <dbReference type="NCBI Taxonomy" id="34289"/>
    <lineage>
        <taxon>Eukaryota</taxon>
        <taxon>Viridiplantae</taxon>
        <taxon>Streptophyta</taxon>
        <taxon>Embryophyta</taxon>
        <taxon>Tracheophyta</taxon>
        <taxon>Spermatophyta</taxon>
        <taxon>Magnoliopsida</taxon>
        <taxon>eudicotyledons</taxon>
        <taxon>Gunneridae</taxon>
        <taxon>Pentapetalae</taxon>
        <taxon>rosids</taxon>
        <taxon>malvids</taxon>
        <taxon>Malvales</taxon>
        <taxon>Malvaceae</taxon>
        <taxon>Malvoideae</taxon>
        <taxon>Gossypium</taxon>
    </lineage>
</organism>
<keyword evidence="2" id="KW-1185">Reference proteome</keyword>
<proteinExistence type="predicted"/>
<comment type="caution">
    <text evidence="1">The sequence shown here is derived from an EMBL/GenBank/DDBJ whole genome shotgun (WGS) entry which is preliminary data.</text>
</comment>
<protein>
    <submittedName>
        <fullName evidence="1">Uncharacterized protein</fullName>
    </submittedName>
</protein>